<feature type="signal peptide" evidence="1">
    <location>
        <begin position="1"/>
        <end position="24"/>
    </location>
</feature>
<accession>A0ABW3FB65</accession>
<dbReference type="PANTHER" id="PTHR34406:SF1">
    <property type="entry name" value="PROTEIN YCEI"/>
    <property type="match status" value="1"/>
</dbReference>
<dbReference type="RefSeq" id="WP_377211524.1">
    <property type="nucleotide sequence ID" value="NZ_JBHTJV010000003.1"/>
</dbReference>
<keyword evidence="4" id="KW-1185">Reference proteome</keyword>
<name>A0ABW3FB65_9HYPH</name>
<dbReference type="InterPro" id="IPR007372">
    <property type="entry name" value="Lipid/polyisoprenoid-bd_YceI"/>
</dbReference>
<dbReference type="Proteomes" id="UP001597101">
    <property type="component" value="Unassembled WGS sequence"/>
</dbReference>
<evidence type="ECO:0000256" key="1">
    <source>
        <dbReference type="SAM" id="SignalP"/>
    </source>
</evidence>
<evidence type="ECO:0000313" key="4">
    <source>
        <dbReference type="Proteomes" id="UP001597101"/>
    </source>
</evidence>
<proteinExistence type="predicted"/>
<dbReference type="SMART" id="SM00867">
    <property type="entry name" value="YceI"/>
    <property type="match status" value="1"/>
</dbReference>
<organism evidence="3 4">
    <name type="scientific">Pseudahrensia aquimaris</name>
    <dbReference type="NCBI Taxonomy" id="744461"/>
    <lineage>
        <taxon>Bacteria</taxon>
        <taxon>Pseudomonadati</taxon>
        <taxon>Pseudomonadota</taxon>
        <taxon>Alphaproteobacteria</taxon>
        <taxon>Hyphomicrobiales</taxon>
        <taxon>Ahrensiaceae</taxon>
        <taxon>Pseudahrensia</taxon>
    </lineage>
</organism>
<dbReference type="PANTHER" id="PTHR34406">
    <property type="entry name" value="PROTEIN YCEI"/>
    <property type="match status" value="1"/>
</dbReference>
<evidence type="ECO:0000259" key="2">
    <source>
        <dbReference type="SMART" id="SM00867"/>
    </source>
</evidence>
<evidence type="ECO:0000313" key="3">
    <source>
        <dbReference type="EMBL" id="MFD0915677.1"/>
    </source>
</evidence>
<dbReference type="SUPFAM" id="SSF101874">
    <property type="entry name" value="YceI-like"/>
    <property type="match status" value="1"/>
</dbReference>
<protein>
    <submittedName>
        <fullName evidence="3">YceI family protein</fullName>
    </submittedName>
</protein>
<dbReference type="InterPro" id="IPR036761">
    <property type="entry name" value="TTHA0802/YceI-like_sf"/>
</dbReference>
<sequence>MKTLKASLAGLALMASAITMPAFAADQYKFDASHAQILFSYDHLGFSTTYGMFSGFDGTATLDMDNLANSSVETTIGLDKMITGWEGRDGHFKSPDFFNAAEFPAVTFKSTKIEPTGDMTAKMTGDLTILGETKPVTMDVKLNKIGEHPVKKVAWAGFDATTTLKRTEWGLGKFAPFVGDEVNLVISIELEKTN</sequence>
<feature type="chain" id="PRO_5046597082" evidence="1">
    <location>
        <begin position="25"/>
        <end position="194"/>
    </location>
</feature>
<dbReference type="Pfam" id="PF04264">
    <property type="entry name" value="YceI"/>
    <property type="match status" value="1"/>
</dbReference>
<keyword evidence="1" id="KW-0732">Signal</keyword>
<dbReference type="EMBL" id="JBHTJV010000003">
    <property type="protein sequence ID" value="MFD0915677.1"/>
    <property type="molecule type" value="Genomic_DNA"/>
</dbReference>
<feature type="domain" description="Lipid/polyisoprenoid-binding YceI-like" evidence="2">
    <location>
        <begin position="27"/>
        <end position="191"/>
    </location>
</feature>
<reference evidence="4" key="1">
    <citation type="journal article" date="2019" name="Int. J. Syst. Evol. Microbiol.">
        <title>The Global Catalogue of Microorganisms (GCM) 10K type strain sequencing project: providing services to taxonomists for standard genome sequencing and annotation.</title>
        <authorList>
            <consortium name="The Broad Institute Genomics Platform"/>
            <consortium name="The Broad Institute Genome Sequencing Center for Infectious Disease"/>
            <person name="Wu L."/>
            <person name="Ma J."/>
        </authorList>
    </citation>
    <scope>NUCLEOTIDE SEQUENCE [LARGE SCALE GENOMIC DNA]</scope>
    <source>
        <strain evidence="4">CCUG 60023</strain>
    </source>
</reference>
<dbReference type="Gene3D" id="2.40.128.110">
    <property type="entry name" value="Lipid/polyisoprenoid-binding, YceI-like"/>
    <property type="match status" value="1"/>
</dbReference>
<comment type="caution">
    <text evidence="3">The sequence shown here is derived from an EMBL/GenBank/DDBJ whole genome shotgun (WGS) entry which is preliminary data.</text>
</comment>
<gene>
    <name evidence="3" type="ORF">ACFQ14_04595</name>
</gene>